<dbReference type="AlphaFoldDB" id="A0A0F8XDW1"/>
<reference evidence="1" key="1">
    <citation type="journal article" date="2015" name="Nature">
        <title>Complex archaea that bridge the gap between prokaryotes and eukaryotes.</title>
        <authorList>
            <person name="Spang A."/>
            <person name="Saw J.H."/>
            <person name="Jorgensen S.L."/>
            <person name="Zaremba-Niedzwiedzka K."/>
            <person name="Martijn J."/>
            <person name="Lind A.E."/>
            <person name="van Eijk R."/>
            <person name="Schleper C."/>
            <person name="Guy L."/>
            <person name="Ettema T.J."/>
        </authorList>
    </citation>
    <scope>NUCLEOTIDE SEQUENCE</scope>
</reference>
<accession>A0A0F8XDW1</accession>
<protein>
    <submittedName>
        <fullName evidence="1">Uncharacterized protein</fullName>
    </submittedName>
</protein>
<gene>
    <name evidence="1" type="ORF">LCGC14_2958110</name>
</gene>
<evidence type="ECO:0000313" key="1">
    <source>
        <dbReference type="EMBL" id="KKK67033.1"/>
    </source>
</evidence>
<organism evidence="1">
    <name type="scientific">marine sediment metagenome</name>
    <dbReference type="NCBI Taxonomy" id="412755"/>
    <lineage>
        <taxon>unclassified sequences</taxon>
        <taxon>metagenomes</taxon>
        <taxon>ecological metagenomes</taxon>
    </lineage>
</organism>
<comment type="caution">
    <text evidence="1">The sequence shown here is derived from an EMBL/GenBank/DDBJ whole genome shotgun (WGS) entry which is preliminary data.</text>
</comment>
<sequence length="109" mass="12870">MKLKSAYANMLGSPPVCAPRDFRAAASFLHKVEDAIRRGGWTRNEWRRLYGMRTKWTARANGTDERFRLAGNRRTGLTSRDTRHLTMVRHIRKIRRWQDEQESNARQGR</sequence>
<name>A0A0F8XDW1_9ZZZZ</name>
<proteinExistence type="predicted"/>
<dbReference type="EMBL" id="LAZR01059800">
    <property type="protein sequence ID" value="KKK67033.1"/>
    <property type="molecule type" value="Genomic_DNA"/>
</dbReference>